<dbReference type="SUPFAM" id="SSF51556">
    <property type="entry name" value="Metallo-dependent hydrolases"/>
    <property type="match status" value="1"/>
</dbReference>
<name>A0ABQ3PM73_9ACTN</name>
<dbReference type="PANTHER" id="PTHR22642:SF2">
    <property type="entry name" value="PROTEIN LONG AFTER FAR-RED 3"/>
    <property type="match status" value="1"/>
</dbReference>
<comment type="caution">
    <text evidence="2">The sequence shown here is derived from an EMBL/GenBank/DDBJ whole genome shotgun (WGS) entry which is preliminary data.</text>
</comment>
<accession>A0ABQ3PM73</accession>
<dbReference type="Pfam" id="PF07969">
    <property type="entry name" value="Amidohydro_3"/>
    <property type="match status" value="1"/>
</dbReference>
<organism evidence="2 3">
    <name type="scientific">Streptomyces hydrogenans</name>
    <dbReference type="NCBI Taxonomy" id="1873719"/>
    <lineage>
        <taxon>Bacteria</taxon>
        <taxon>Bacillati</taxon>
        <taxon>Actinomycetota</taxon>
        <taxon>Actinomycetes</taxon>
        <taxon>Kitasatosporales</taxon>
        <taxon>Streptomycetaceae</taxon>
        <taxon>Streptomyces</taxon>
    </lineage>
</organism>
<feature type="domain" description="Amidohydrolase 3" evidence="1">
    <location>
        <begin position="56"/>
        <end position="549"/>
    </location>
</feature>
<protein>
    <recommendedName>
        <fullName evidence="1">Amidohydrolase 3 domain-containing protein</fullName>
    </recommendedName>
</protein>
<dbReference type="InterPro" id="IPR013108">
    <property type="entry name" value="Amidohydro_3"/>
</dbReference>
<dbReference type="Gene3D" id="3.20.20.140">
    <property type="entry name" value="Metal-dependent hydrolases"/>
    <property type="match status" value="1"/>
</dbReference>
<dbReference type="EMBL" id="BNDW01000102">
    <property type="protein sequence ID" value="GHI26120.1"/>
    <property type="molecule type" value="Genomic_DNA"/>
</dbReference>
<reference evidence="2" key="1">
    <citation type="submission" date="2024-05" db="EMBL/GenBank/DDBJ databases">
        <title>Whole genome shotgun sequence of Streptomyces hydrogenans NBRC 13475.</title>
        <authorList>
            <person name="Komaki H."/>
            <person name="Tamura T."/>
        </authorList>
    </citation>
    <scope>NUCLEOTIDE SEQUENCE</scope>
    <source>
        <strain evidence="2">NBRC 13475</strain>
    </source>
</reference>
<evidence type="ECO:0000259" key="1">
    <source>
        <dbReference type="Pfam" id="PF07969"/>
    </source>
</evidence>
<evidence type="ECO:0000313" key="3">
    <source>
        <dbReference type="Proteomes" id="UP001052739"/>
    </source>
</evidence>
<dbReference type="CDD" id="cd01300">
    <property type="entry name" value="YtcJ_like"/>
    <property type="match status" value="1"/>
</dbReference>
<dbReference type="RefSeq" id="WP_226652686.1">
    <property type="nucleotide sequence ID" value="NZ_BNBS01000003.1"/>
</dbReference>
<dbReference type="PANTHER" id="PTHR22642">
    <property type="entry name" value="IMIDAZOLONEPROPIONASE"/>
    <property type="match status" value="1"/>
</dbReference>
<dbReference type="SUPFAM" id="SSF51338">
    <property type="entry name" value="Composite domain of metallo-dependent hydrolases"/>
    <property type="match status" value="1"/>
</dbReference>
<gene>
    <name evidence="2" type="ORF">Shyd_74910</name>
</gene>
<proteinExistence type="predicted"/>
<keyword evidence="3" id="KW-1185">Reference proteome</keyword>
<evidence type="ECO:0000313" key="2">
    <source>
        <dbReference type="EMBL" id="GHI26120.1"/>
    </source>
</evidence>
<dbReference type="InterPro" id="IPR011059">
    <property type="entry name" value="Metal-dep_hydrolase_composite"/>
</dbReference>
<dbReference type="Gene3D" id="2.30.40.10">
    <property type="entry name" value="Urease, subunit C, domain 1"/>
    <property type="match status" value="1"/>
</dbReference>
<sequence>MNGTAPAPADLLLSGARIHTVDPALPEAEAMAVRDGRIVWLGADADAAAWAGPGTRVLDAAGRLVLPGFVDAHNHVRLGSDDACVQLAGARTLDEIHARVRTWHSAHPDAAWIEAEAFDYSAIPGGRMPTAADLDPATGDTPALVLSYDVHTAWLNTAALRALGVDRDHTDLPFGRAVTDPATGEPTGFVKDFAVKGLSRDGHRALRALGVPWASPDRQYGRLARSLDDAIRFGITTVVEPQNSLDDLALFTRARAEGRLRSRIVAALFHPRGTTDADLDAFEAAAGEHADDRFRVGPLKLYIDDVVEPRTAALLEPYAGCAHHRGDTFYPPEEFADLLARLDARGFQCFVHATGDRGIRTVLDAVAHARAVNGPRDARHQVVHVECLDPADTPRFAELGVVACMQPRHAAPDIAGPGQDWAENIGPDRWHKAWPLRDLSEAGAVLALSSDWNVAEMDPMVGIHAAVTRRPLAGGEPWTAGQTLTVTEAVEGYTRGSAYANFLEHERGTLTVGKLADFVVLSRDILRIAPEDIPGTVAETVVVGGEVVVGDGEAAAAGEAAAEAAGRPAGV</sequence>
<dbReference type="InterPro" id="IPR033932">
    <property type="entry name" value="YtcJ-like"/>
</dbReference>
<dbReference type="Gene3D" id="3.10.310.70">
    <property type="match status" value="1"/>
</dbReference>
<dbReference type="Proteomes" id="UP001052739">
    <property type="component" value="Unassembled WGS sequence"/>
</dbReference>
<dbReference type="InterPro" id="IPR032466">
    <property type="entry name" value="Metal_Hydrolase"/>
</dbReference>